<feature type="region of interest" description="Disordered" evidence="1">
    <location>
        <begin position="1"/>
        <end position="50"/>
    </location>
</feature>
<accession>A0ABD1RVZ6</accession>
<dbReference type="EMBL" id="JBFOLK010000008">
    <property type="protein sequence ID" value="KAL2492478.1"/>
    <property type="molecule type" value="Genomic_DNA"/>
</dbReference>
<evidence type="ECO:0000313" key="3">
    <source>
        <dbReference type="Proteomes" id="UP001604336"/>
    </source>
</evidence>
<organism evidence="2 3">
    <name type="scientific">Abeliophyllum distichum</name>
    <dbReference type="NCBI Taxonomy" id="126358"/>
    <lineage>
        <taxon>Eukaryota</taxon>
        <taxon>Viridiplantae</taxon>
        <taxon>Streptophyta</taxon>
        <taxon>Embryophyta</taxon>
        <taxon>Tracheophyta</taxon>
        <taxon>Spermatophyta</taxon>
        <taxon>Magnoliopsida</taxon>
        <taxon>eudicotyledons</taxon>
        <taxon>Gunneridae</taxon>
        <taxon>Pentapetalae</taxon>
        <taxon>asterids</taxon>
        <taxon>lamiids</taxon>
        <taxon>Lamiales</taxon>
        <taxon>Oleaceae</taxon>
        <taxon>Forsythieae</taxon>
        <taxon>Abeliophyllum</taxon>
    </lineage>
</organism>
<keyword evidence="3" id="KW-1185">Reference proteome</keyword>
<protein>
    <submittedName>
        <fullName evidence="2">Plant transposase</fullName>
    </submittedName>
</protein>
<comment type="caution">
    <text evidence="2">The sequence shown here is derived from an EMBL/GenBank/DDBJ whole genome shotgun (WGS) entry which is preliminary data.</text>
</comment>
<evidence type="ECO:0000313" key="2">
    <source>
        <dbReference type="EMBL" id="KAL2492478.1"/>
    </source>
</evidence>
<feature type="compositionally biased region" description="Polar residues" evidence="1">
    <location>
        <begin position="41"/>
        <end position="50"/>
    </location>
</feature>
<dbReference type="Proteomes" id="UP001604336">
    <property type="component" value="Unassembled WGS sequence"/>
</dbReference>
<proteinExistence type="predicted"/>
<dbReference type="PANTHER" id="PTHR33144:SF52">
    <property type="match status" value="1"/>
</dbReference>
<reference evidence="3" key="1">
    <citation type="submission" date="2024-07" db="EMBL/GenBank/DDBJ databases">
        <title>Two chromosome-level genome assemblies of Korean endemic species Abeliophyllum distichum and Forsythia ovata (Oleaceae).</title>
        <authorList>
            <person name="Jang H."/>
        </authorList>
    </citation>
    <scope>NUCLEOTIDE SEQUENCE [LARGE SCALE GENOMIC DNA]</scope>
</reference>
<sequence length="245" mass="27976">MAKIKNRGQTMLESMRNDSTSQHDNEAETIPQTPEALIGRNGNTSTGPNRSQFMSYLGKLARNGIRLPLTYVTFSQVHEDFVDYIWTEVQDNTNSSPAYKNNCLKSVAEKWRNWKNRVKSTYISGKPKEECLAMVPKEVEVDQWKVLVEYWSTEKVKEAAEREQAKSSISGMAAAGKCTDNVSVWIEMRTDATGNPKDDATAAIIEEFNEALADVPLDEQELEELRYRIFEDRRGMDMVVYEQWG</sequence>
<feature type="compositionally biased region" description="Polar residues" evidence="1">
    <location>
        <begin position="7"/>
        <end position="20"/>
    </location>
</feature>
<evidence type="ECO:0000256" key="1">
    <source>
        <dbReference type="SAM" id="MobiDB-lite"/>
    </source>
</evidence>
<gene>
    <name evidence="2" type="ORF">Adt_28106</name>
</gene>
<dbReference type="AlphaFoldDB" id="A0ABD1RVZ6"/>
<name>A0ABD1RVZ6_9LAMI</name>
<dbReference type="PANTHER" id="PTHR33144">
    <property type="entry name" value="OS10G0409366 PROTEIN-RELATED"/>
    <property type="match status" value="1"/>
</dbReference>